<reference evidence="7 8" key="1">
    <citation type="submission" date="2021-02" db="EMBL/GenBank/DDBJ databases">
        <title>Plant Genome Project.</title>
        <authorList>
            <person name="Zhang R.-G."/>
        </authorList>
    </citation>
    <scope>NUCLEOTIDE SEQUENCE [LARGE SCALE GENOMIC DNA]</scope>
    <source>
        <tissue evidence="7">Leaves</tissue>
    </source>
</reference>
<dbReference type="Gene3D" id="2.60.40.420">
    <property type="entry name" value="Cupredoxins - blue copper proteins"/>
    <property type="match status" value="3"/>
</dbReference>
<sequence>MALLRFSVFVLIHIALVSTLCFAGDPTVSYNFKVSYVTASPLGVPQQVIAINGEFPGPVINATTNNNVIINVRNELDENLLMTWPGIQLRRNSWQDGVLGTNCPIPAKWNWTYQFQVKDQIGSYFYSPSLNLQRASGGFGAFIVNNRAVIAIPFAQPDGDIVIMIGDWYTQNHTALRTALDSGKDLGMPDGVLINGKGPYRYNTTLVPDGIKHETINVDPDTDADRCLCAITYIYGKWFELFEILMALAQRSAGKTYRLRVHNVGTSTSLNFRIQNHNLLLVETEGHYTVQQNYTSFEIHVGQSYSFLVTMDQNATSDYYIVASARFVNESIWQRVTGVAILHYSNSKGPATGPLPEAPSDIYNQWAAMTQPRSIRLNTSASGARPNPQGSFHYGSINVTDTYVLRSLPPSTIDGKLRATLNGISFVNIDTPIRLADQHKVKGAYKLDFPNKPLDRPLRMDRSVLNSTYKGFIEVILQNNDTKMQSFHMDGYSFFVVAMDFGIWSESNRNNYNKWDAISRCTVEVYPGGWTAILISLDNAGVWNMRMENLDRWHLGQETYMRVVNPEENGETEMAPPDNVLYCGALQDLQKPQHHSAAMSILRRISTTFLTFSLALSVGIFIL</sequence>
<dbReference type="InterPro" id="IPR001117">
    <property type="entry name" value="Cu-oxidase_2nd"/>
</dbReference>
<evidence type="ECO:0000259" key="6">
    <source>
        <dbReference type="Pfam" id="PF07732"/>
    </source>
</evidence>
<dbReference type="Pfam" id="PF07731">
    <property type="entry name" value="Cu-oxidase_2"/>
    <property type="match status" value="1"/>
</dbReference>
<keyword evidence="3" id="KW-0732">Signal</keyword>
<dbReference type="SUPFAM" id="SSF49503">
    <property type="entry name" value="Cupredoxins"/>
    <property type="match status" value="3"/>
</dbReference>
<dbReference type="InterPro" id="IPR011707">
    <property type="entry name" value="Cu-oxidase-like_N"/>
</dbReference>
<dbReference type="PANTHER" id="PTHR11709">
    <property type="entry name" value="MULTI-COPPER OXIDASE"/>
    <property type="match status" value="1"/>
</dbReference>
<dbReference type="InterPro" id="IPR011706">
    <property type="entry name" value="Cu-oxidase_C"/>
</dbReference>
<feature type="signal peptide" evidence="3">
    <location>
        <begin position="1"/>
        <end position="23"/>
    </location>
</feature>
<dbReference type="Proteomes" id="UP000827721">
    <property type="component" value="Unassembled WGS sequence"/>
</dbReference>
<keyword evidence="2" id="KW-0325">Glycoprotein</keyword>
<dbReference type="Pfam" id="PF00394">
    <property type="entry name" value="Cu-oxidase"/>
    <property type="match status" value="1"/>
</dbReference>
<dbReference type="InterPro" id="IPR045087">
    <property type="entry name" value="Cu-oxidase_fam"/>
</dbReference>
<name>A0ABQ8HFM0_9ROSI</name>
<feature type="chain" id="PRO_5045042166" description="Monocopper oxidase-like protein SKS1" evidence="3">
    <location>
        <begin position="24"/>
        <end position="623"/>
    </location>
</feature>
<evidence type="ECO:0000259" key="4">
    <source>
        <dbReference type="Pfam" id="PF00394"/>
    </source>
</evidence>
<dbReference type="PANTHER" id="PTHR11709:SF270">
    <property type="entry name" value="MONOCOPPER OXIDASE-LIKE PROTEIN SKS1"/>
    <property type="match status" value="1"/>
</dbReference>
<feature type="domain" description="Plastocyanin-like" evidence="6">
    <location>
        <begin position="34"/>
        <end position="147"/>
    </location>
</feature>
<evidence type="ECO:0008006" key="9">
    <source>
        <dbReference type="Google" id="ProtNLM"/>
    </source>
</evidence>
<gene>
    <name evidence="7" type="ORF">JRO89_XS11G0153900</name>
</gene>
<comment type="similarity">
    <text evidence="1">Belongs to the multicopper oxidase family.</text>
</comment>
<feature type="domain" description="Plastocyanin-like" evidence="5">
    <location>
        <begin position="431"/>
        <end position="567"/>
    </location>
</feature>
<organism evidence="7 8">
    <name type="scientific">Xanthoceras sorbifolium</name>
    <dbReference type="NCBI Taxonomy" id="99658"/>
    <lineage>
        <taxon>Eukaryota</taxon>
        <taxon>Viridiplantae</taxon>
        <taxon>Streptophyta</taxon>
        <taxon>Embryophyta</taxon>
        <taxon>Tracheophyta</taxon>
        <taxon>Spermatophyta</taxon>
        <taxon>Magnoliopsida</taxon>
        <taxon>eudicotyledons</taxon>
        <taxon>Gunneridae</taxon>
        <taxon>Pentapetalae</taxon>
        <taxon>rosids</taxon>
        <taxon>malvids</taxon>
        <taxon>Sapindales</taxon>
        <taxon>Sapindaceae</taxon>
        <taxon>Xanthoceroideae</taxon>
        <taxon>Xanthoceras</taxon>
    </lineage>
</organism>
<feature type="domain" description="Plastocyanin-like" evidence="4">
    <location>
        <begin position="160"/>
        <end position="347"/>
    </location>
</feature>
<evidence type="ECO:0000256" key="3">
    <source>
        <dbReference type="SAM" id="SignalP"/>
    </source>
</evidence>
<dbReference type="InterPro" id="IPR008972">
    <property type="entry name" value="Cupredoxin"/>
</dbReference>
<proteinExistence type="inferred from homology"/>
<evidence type="ECO:0000259" key="5">
    <source>
        <dbReference type="Pfam" id="PF07731"/>
    </source>
</evidence>
<accession>A0ABQ8HFM0</accession>
<evidence type="ECO:0000256" key="1">
    <source>
        <dbReference type="ARBA" id="ARBA00010609"/>
    </source>
</evidence>
<evidence type="ECO:0000313" key="8">
    <source>
        <dbReference type="Proteomes" id="UP000827721"/>
    </source>
</evidence>
<evidence type="ECO:0000256" key="2">
    <source>
        <dbReference type="ARBA" id="ARBA00023180"/>
    </source>
</evidence>
<evidence type="ECO:0000313" key="7">
    <source>
        <dbReference type="EMBL" id="KAH7557424.1"/>
    </source>
</evidence>
<keyword evidence="8" id="KW-1185">Reference proteome</keyword>
<protein>
    <recommendedName>
        <fullName evidence="9">Monocopper oxidase-like protein SKS1</fullName>
    </recommendedName>
</protein>
<comment type="caution">
    <text evidence="7">The sequence shown here is derived from an EMBL/GenBank/DDBJ whole genome shotgun (WGS) entry which is preliminary data.</text>
</comment>
<dbReference type="EMBL" id="JAFEMO010000011">
    <property type="protein sequence ID" value="KAH7557424.1"/>
    <property type="molecule type" value="Genomic_DNA"/>
</dbReference>
<dbReference type="Pfam" id="PF07732">
    <property type="entry name" value="Cu-oxidase_3"/>
    <property type="match status" value="1"/>
</dbReference>